<feature type="transmembrane region" description="Helical" evidence="1">
    <location>
        <begin position="20"/>
        <end position="39"/>
    </location>
</feature>
<keyword evidence="3" id="KW-1185">Reference proteome</keyword>
<dbReference type="RefSeq" id="WP_128560241.1">
    <property type="nucleotide sequence ID" value="NZ_BPQH01000002.1"/>
</dbReference>
<evidence type="ECO:0000313" key="3">
    <source>
        <dbReference type="Proteomes" id="UP001055167"/>
    </source>
</evidence>
<keyword evidence="1" id="KW-1133">Transmembrane helix</keyword>
<reference evidence="2" key="2">
    <citation type="submission" date="2021-08" db="EMBL/GenBank/DDBJ databases">
        <authorList>
            <person name="Tani A."/>
            <person name="Ola A."/>
            <person name="Ogura Y."/>
            <person name="Katsura K."/>
            <person name="Hayashi T."/>
        </authorList>
    </citation>
    <scope>NUCLEOTIDE SEQUENCE</scope>
    <source>
        <strain evidence="2">KCTC 52305</strain>
    </source>
</reference>
<accession>A0ABQ4QTC4</accession>
<evidence type="ECO:0008006" key="4">
    <source>
        <dbReference type="Google" id="ProtNLM"/>
    </source>
</evidence>
<sequence>MQANAPSLDGPGPTQGSKRSQTVSLVLLVGVGAAALVLARRDPSQREEDTLVYADLAACRAQGLRSPEDCEAADREVRALYPTVAPRYPDSAACERHHGSGGCTAAVAPAPAGAFVPLLAGFMIGRSADQHLPVQPLFRHAPDEAREAAGVSGVSGGYCTSGGGRVWTARGSTLARVSSAVARGGPAPARVVATGGFGATGHGVAVHASSGHAGSGHAGG</sequence>
<gene>
    <name evidence="2" type="ORF">OPKNFCMD_0644</name>
</gene>
<organism evidence="2 3">
    <name type="scientific">Methylobacterium crusticola</name>
    <dbReference type="NCBI Taxonomy" id="1697972"/>
    <lineage>
        <taxon>Bacteria</taxon>
        <taxon>Pseudomonadati</taxon>
        <taxon>Pseudomonadota</taxon>
        <taxon>Alphaproteobacteria</taxon>
        <taxon>Hyphomicrobiales</taxon>
        <taxon>Methylobacteriaceae</taxon>
        <taxon>Methylobacterium</taxon>
    </lineage>
</organism>
<keyword evidence="1" id="KW-0472">Membrane</keyword>
<dbReference type="EMBL" id="BPQH01000002">
    <property type="protein sequence ID" value="GJD47931.1"/>
    <property type="molecule type" value="Genomic_DNA"/>
</dbReference>
<comment type="caution">
    <text evidence="2">The sequence shown here is derived from an EMBL/GenBank/DDBJ whole genome shotgun (WGS) entry which is preliminary data.</text>
</comment>
<dbReference type="InterPro" id="IPR009576">
    <property type="entry name" value="Biofilm_formation_YgiB"/>
</dbReference>
<protein>
    <recommendedName>
        <fullName evidence="4">DUF1190 domain-containing protein</fullName>
    </recommendedName>
</protein>
<keyword evidence="1" id="KW-0812">Transmembrane</keyword>
<dbReference type="Proteomes" id="UP001055167">
    <property type="component" value="Unassembled WGS sequence"/>
</dbReference>
<reference evidence="2" key="1">
    <citation type="journal article" date="2021" name="Front. Microbiol.">
        <title>Comprehensive Comparative Genomics and Phenotyping of Methylobacterium Species.</title>
        <authorList>
            <person name="Alessa O."/>
            <person name="Ogura Y."/>
            <person name="Fujitani Y."/>
            <person name="Takami H."/>
            <person name="Hayashi T."/>
            <person name="Sahin N."/>
            <person name="Tani A."/>
        </authorList>
    </citation>
    <scope>NUCLEOTIDE SEQUENCE</scope>
    <source>
        <strain evidence="2">KCTC 52305</strain>
    </source>
</reference>
<evidence type="ECO:0000256" key="1">
    <source>
        <dbReference type="SAM" id="Phobius"/>
    </source>
</evidence>
<dbReference type="Pfam" id="PF06693">
    <property type="entry name" value="DUF1190"/>
    <property type="match status" value="1"/>
</dbReference>
<evidence type="ECO:0000313" key="2">
    <source>
        <dbReference type="EMBL" id="GJD47931.1"/>
    </source>
</evidence>
<proteinExistence type="predicted"/>
<name>A0ABQ4QTC4_9HYPH</name>